<dbReference type="EMBL" id="JBBNAF010000011">
    <property type="protein sequence ID" value="KAK9098900.1"/>
    <property type="molecule type" value="Genomic_DNA"/>
</dbReference>
<feature type="domain" description="VQ" evidence="3">
    <location>
        <begin position="180"/>
        <end position="203"/>
    </location>
</feature>
<comment type="caution">
    <text evidence="4">The sequence shown here is derived from an EMBL/GenBank/DDBJ whole genome shotgun (WGS) entry which is preliminary data.</text>
</comment>
<dbReference type="Pfam" id="PF05678">
    <property type="entry name" value="VQ"/>
    <property type="match status" value="1"/>
</dbReference>
<feature type="compositionally biased region" description="Basic residues" evidence="2">
    <location>
        <begin position="147"/>
        <end position="156"/>
    </location>
</feature>
<protein>
    <recommendedName>
        <fullName evidence="3">VQ domain-containing protein</fullName>
    </recommendedName>
</protein>
<dbReference type="Proteomes" id="UP001420932">
    <property type="component" value="Unassembled WGS sequence"/>
</dbReference>
<keyword evidence="5" id="KW-1185">Reference proteome</keyword>
<accession>A0AAP0EV91</accession>
<feature type="region of interest" description="Disordered" evidence="2">
    <location>
        <begin position="94"/>
        <end position="182"/>
    </location>
</feature>
<dbReference type="PANTHER" id="PTHR33783">
    <property type="entry name" value="PROTEIN HAIKU1"/>
    <property type="match status" value="1"/>
</dbReference>
<dbReference type="AlphaFoldDB" id="A0AAP0EV91"/>
<dbReference type="InterPro" id="IPR039612">
    <property type="entry name" value="VQ_5/9/14"/>
</dbReference>
<feature type="coiled-coil region" evidence="1">
    <location>
        <begin position="37"/>
        <end position="71"/>
    </location>
</feature>
<reference evidence="4 5" key="1">
    <citation type="submission" date="2024-01" db="EMBL/GenBank/DDBJ databases">
        <title>Genome assemblies of Stephania.</title>
        <authorList>
            <person name="Yang L."/>
        </authorList>
    </citation>
    <scope>NUCLEOTIDE SEQUENCE [LARGE SCALE GENOMIC DNA]</scope>
    <source>
        <strain evidence="4">YNDBR</strain>
        <tissue evidence="4">Leaf</tissue>
    </source>
</reference>
<evidence type="ECO:0000256" key="2">
    <source>
        <dbReference type="SAM" id="MobiDB-lite"/>
    </source>
</evidence>
<dbReference type="InterPro" id="IPR008889">
    <property type="entry name" value="VQ"/>
</dbReference>
<feature type="compositionally biased region" description="Basic and acidic residues" evidence="2">
    <location>
        <begin position="126"/>
        <end position="141"/>
    </location>
</feature>
<keyword evidence="1" id="KW-0175">Coiled coil</keyword>
<gene>
    <name evidence="4" type="ORF">Syun_025945</name>
</gene>
<evidence type="ECO:0000313" key="5">
    <source>
        <dbReference type="Proteomes" id="UP001420932"/>
    </source>
</evidence>
<dbReference type="PANTHER" id="PTHR33783:SF4">
    <property type="entry name" value="VQ MOTIF-CONTAINING PROTEIN 9"/>
    <property type="match status" value="1"/>
</dbReference>
<feature type="compositionally biased region" description="Low complexity" evidence="2">
    <location>
        <begin position="168"/>
        <end position="182"/>
    </location>
</feature>
<name>A0AAP0EV91_9MAGN</name>
<evidence type="ECO:0000259" key="3">
    <source>
        <dbReference type="Pfam" id="PF05678"/>
    </source>
</evidence>
<organism evidence="4 5">
    <name type="scientific">Stephania yunnanensis</name>
    <dbReference type="NCBI Taxonomy" id="152371"/>
    <lineage>
        <taxon>Eukaryota</taxon>
        <taxon>Viridiplantae</taxon>
        <taxon>Streptophyta</taxon>
        <taxon>Embryophyta</taxon>
        <taxon>Tracheophyta</taxon>
        <taxon>Spermatophyta</taxon>
        <taxon>Magnoliopsida</taxon>
        <taxon>Ranunculales</taxon>
        <taxon>Menispermaceae</taxon>
        <taxon>Menispermoideae</taxon>
        <taxon>Cissampelideae</taxon>
        <taxon>Stephania</taxon>
    </lineage>
</organism>
<proteinExistence type="predicted"/>
<evidence type="ECO:0000313" key="4">
    <source>
        <dbReference type="EMBL" id="KAK9098900.1"/>
    </source>
</evidence>
<feature type="compositionally biased region" description="Low complexity" evidence="2">
    <location>
        <begin position="110"/>
        <end position="125"/>
    </location>
</feature>
<sequence>MSDKALVKHLQRELERLESELKGQAPTFVSRDSVALLREKDLQIEQMEKEIEELTRQRDIAKARLESIAKTIVDEPASCLTGLKQLVNYPEPNTWSDEYPKNKTCPPQINNTSQSSSSLNNNNNNNRDENREVKQQSDHYLKQLNRASHKISKPIRRPPPPPLEPHHQQQQQDPQQQKQHQPPVYNINKSDFRDVVQKLTGSPLSSTSTRLLFICCHLSGGVPFLGRTISLSLGKAKCFF</sequence>
<evidence type="ECO:0000256" key="1">
    <source>
        <dbReference type="SAM" id="Coils"/>
    </source>
</evidence>